<proteinExistence type="predicted"/>
<dbReference type="PANTHER" id="PTHR30352:SF5">
    <property type="entry name" value="PYRUVATE FORMATE-LYASE 1-ACTIVATING ENZYME"/>
    <property type="match status" value="1"/>
</dbReference>
<dbReference type="EMBL" id="DPBP01000005">
    <property type="protein sequence ID" value="HCE16481.1"/>
    <property type="molecule type" value="Genomic_DNA"/>
</dbReference>
<dbReference type="NCBIfam" id="TIGR04337">
    <property type="entry name" value="AmmeMemoSam_rS"/>
    <property type="match status" value="1"/>
</dbReference>
<dbReference type="InterPro" id="IPR058240">
    <property type="entry name" value="rSAM_sf"/>
</dbReference>
<dbReference type="InterPro" id="IPR007197">
    <property type="entry name" value="rSAM"/>
</dbReference>
<evidence type="ECO:0000256" key="6">
    <source>
        <dbReference type="PIRSR" id="PIRSR004869-50"/>
    </source>
</evidence>
<feature type="binding site" evidence="6">
    <location>
        <position position="99"/>
    </location>
    <ligand>
        <name>[4Fe-4S] cluster</name>
        <dbReference type="ChEBI" id="CHEBI:49883"/>
        <note>4Fe-4S-S-AdoMet</note>
    </ligand>
</feature>
<evidence type="ECO:0000256" key="5">
    <source>
        <dbReference type="ARBA" id="ARBA00023014"/>
    </source>
</evidence>
<dbReference type="PROSITE" id="PS51918">
    <property type="entry name" value="RADICAL_SAM"/>
    <property type="match status" value="1"/>
</dbReference>
<name>A0A3D1JD25_9CHLR</name>
<dbReference type="Pfam" id="PF04055">
    <property type="entry name" value="Radical_SAM"/>
    <property type="match status" value="1"/>
</dbReference>
<dbReference type="OrthoDB" id="9778883at2"/>
<protein>
    <submittedName>
        <fullName evidence="8">AmmeMemoRadiSam system radical SAM enzyme</fullName>
    </submittedName>
</protein>
<dbReference type="InterPro" id="IPR034457">
    <property type="entry name" value="Organic_radical-activating"/>
</dbReference>
<evidence type="ECO:0000259" key="7">
    <source>
        <dbReference type="PROSITE" id="PS51918"/>
    </source>
</evidence>
<dbReference type="RefSeq" id="WP_062195690.1">
    <property type="nucleotide sequence ID" value="NZ_DF967965.1"/>
</dbReference>
<dbReference type="InterPro" id="IPR013785">
    <property type="entry name" value="Aldolase_TIM"/>
</dbReference>
<dbReference type="GO" id="GO:0051539">
    <property type="term" value="F:4 iron, 4 sulfur cluster binding"/>
    <property type="evidence" value="ECO:0007669"/>
    <property type="project" value="UniProtKB-KW"/>
</dbReference>
<keyword evidence="4 6" id="KW-0408">Iron</keyword>
<comment type="caution">
    <text evidence="8">The sequence shown here is derived from an EMBL/GenBank/DDBJ whole genome shotgun (WGS) entry which is preliminary data.</text>
</comment>
<evidence type="ECO:0000313" key="8">
    <source>
        <dbReference type="EMBL" id="HCE16481.1"/>
    </source>
</evidence>
<dbReference type="CDD" id="cd01335">
    <property type="entry name" value="Radical_SAM"/>
    <property type="match status" value="1"/>
</dbReference>
<keyword evidence="3 6" id="KW-0479">Metal-binding</keyword>
<gene>
    <name evidence="8" type="primary">amrS</name>
    <name evidence="8" type="ORF">DEQ80_01345</name>
</gene>
<comment type="cofactor">
    <cofactor evidence="6">
        <name>[4Fe-4S] cluster</name>
        <dbReference type="ChEBI" id="CHEBI:49883"/>
    </cofactor>
    <text evidence="6">Binds 1 [4Fe-4S] cluster. The cluster is coordinated with 3 cysteines and an exchangeable S-adenosyl-L-methionine.</text>
</comment>
<dbReference type="SUPFAM" id="SSF102114">
    <property type="entry name" value="Radical SAM enzymes"/>
    <property type="match status" value="1"/>
</dbReference>
<dbReference type="InterPro" id="IPR006638">
    <property type="entry name" value="Elp3/MiaA/NifB-like_rSAM"/>
</dbReference>
<reference evidence="8 9" key="1">
    <citation type="journal article" date="2018" name="Nat. Biotechnol.">
        <title>A standardized bacterial taxonomy based on genome phylogeny substantially revises the tree of life.</title>
        <authorList>
            <person name="Parks D.H."/>
            <person name="Chuvochina M."/>
            <person name="Waite D.W."/>
            <person name="Rinke C."/>
            <person name="Skarshewski A."/>
            <person name="Chaumeil P.A."/>
            <person name="Hugenholtz P."/>
        </authorList>
    </citation>
    <scope>NUCLEOTIDE SEQUENCE [LARGE SCALE GENOMIC DNA]</scope>
    <source>
        <strain evidence="8">UBA8781</strain>
    </source>
</reference>
<dbReference type="InterPro" id="IPR027596">
    <property type="entry name" value="AmmeMemoSam_rS"/>
</dbReference>
<evidence type="ECO:0000256" key="2">
    <source>
        <dbReference type="ARBA" id="ARBA00022691"/>
    </source>
</evidence>
<feature type="domain" description="Radical SAM core" evidence="7">
    <location>
        <begin position="77"/>
        <end position="294"/>
    </location>
</feature>
<keyword evidence="5 6" id="KW-0411">Iron-sulfur</keyword>
<feature type="binding site" evidence="6">
    <location>
        <position position="96"/>
    </location>
    <ligand>
        <name>[4Fe-4S] cluster</name>
        <dbReference type="ChEBI" id="CHEBI:49883"/>
        <note>4Fe-4S-S-AdoMet</note>
    </ligand>
</feature>
<evidence type="ECO:0000313" key="9">
    <source>
        <dbReference type="Proteomes" id="UP000264141"/>
    </source>
</evidence>
<dbReference type="InterPro" id="IPR016431">
    <property type="entry name" value="Pyrv-formate_lyase-activ_prd"/>
</dbReference>
<dbReference type="GO" id="GO:0003824">
    <property type="term" value="F:catalytic activity"/>
    <property type="evidence" value="ECO:0007669"/>
    <property type="project" value="InterPro"/>
</dbReference>
<sequence>MTDLATVLDRMTAPGELYEKLADGAVRCFACAHRCLIRAGRRGICQVRFNRDGELRVPWGYVAALQVDPIEKKPFSHVLPGSDALTFGMLGCDFHCSYCQNWLTSQALRDPAAEQSLAYVRPVSAGQLVQYALQQRCSAVVSSYNEPLITSEWAVEIFKQAREHGLLCAYVSNGNATPEVLQYLRPYLSAYKVDLKSMQDQNYRKLGGVLQHVLDTIRTAHELGLWVEVVTLIVPGFNDSPEELWEAARFLVSVSPDIPWHVTAYHPDYKMDAPPTSVTSLLRAAEIGQEAGLQYVYAGNLPGRVGTYEDTRCPRCHTLLIERRGYIVRGYHLTPEGKCPTCGQTIPGIWPKDPASVRLTGPGYPRWIEV</sequence>
<dbReference type="SMART" id="SM00729">
    <property type="entry name" value="Elp3"/>
    <property type="match status" value="1"/>
</dbReference>
<dbReference type="SFLD" id="SFLDG01101">
    <property type="entry name" value="Uncharacterised_Radical_SAM_Su"/>
    <property type="match status" value="1"/>
</dbReference>
<accession>A0A3D1JD25</accession>
<dbReference type="Gene3D" id="3.20.20.70">
    <property type="entry name" value="Aldolase class I"/>
    <property type="match status" value="1"/>
</dbReference>
<dbReference type="STRING" id="229919.GCA_001050195_03080"/>
<evidence type="ECO:0000256" key="1">
    <source>
        <dbReference type="ARBA" id="ARBA00022485"/>
    </source>
</evidence>
<evidence type="ECO:0000256" key="3">
    <source>
        <dbReference type="ARBA" id="ARBA00022723"/>
    </source>
</evidence>
<dbReference type="GO" id="GO:0046872">
    <property type="term" value="F:metal ion binding"/>
    <property type="evidence" value="ECO:0007669"/>
    <property type="project" value="UniProtKB-KW"/>
</dbReference>
<dbReference type="PANTHER" id="PTHR30352">
    <property type="entry name" value="PYRUVATE FORMATE-LYASE-ACTIVATING ENZYME"/>
    <property type="match status" value="1"/>
</dbReference>
<keyword evidence="2 6" id="KW-0949">S-adenosyl-L-methionine</keyword>
<feature type="binding site" evidence="6">
    <location>
        <position position="92"/>
    </location>
    <ligand>
        <name>[4Fe-4S] cluster</name>
        <dbReference type="ChEBI" id="CHEBI:49883"/>
        <note>4Fe-4S-S-AdoMet</note>
    </ligand>
</feature>
<dbReference type="Proteomes" id="UP000264141">
    <property type="component" value="Unassembled WGS sequence"/>
</dbReference>
<dbReference type="SFLD" id="SFLDS00029">
    <property type="entry name" value="Radical_SAM"/>
    <property type="match status" value="1"/>
</dbReference>
<dbReference type="PIRSF" id="PIRSF004869">
    <property type="entry name" value="PflX_prd"/>
    <property type="match status" value="1"/>
</dbReference>
<organism evidence="8 9">
    <name type="scientific">Anaerolinea thermolimosa</name>
    <dbReference type="NCBI Taxonomy" id="229919"/>
    <lineage>
        <taxon>Bacteria</taxon>
        <taxon>Bacillati</taxon>
        <taxon>Chloroflexota</taxon>
        <taxon>Anaerolineae</taxon>
        <taxon>Anaerolineales</taxon>
        <taxon>Anaerolineaceae</taxon>
        <taxon>Anaerolinea</taxon>
    </lineage>
</organism>
<keyword evidence="1" id="KW-0004">4Fe-4S</keyword>
<evidence type="ECO:0000256" key="4">
    <source>
        <dbReference type="ARBA" id="ARBA00023004"/>
    </source>
</evidence>
<dbReference type="AlphaFoldDB" id="A0A3D1JD25"/>